<proteinExistence type="predicted"/>
<dbReference type="RefSeq" id="YP_010738085.1">
    <property type="nucleotide sequence ID" value="NC_073022.1"/>
</dbReference>
<dbReference type="GeneID" id="79578069"/>
<dbReference type="KEGG" id="vg:79578069"/>
<keyword evidence="2" id="KW-1185">Reference proteome</keyword>
<evidence type="ECO:0000313" key="2">
    <source>
        <dbReference type="Proteomes" id="UP000509192"/>
    </source>
</evidence>
<accession>A0A7D2HGX3</accession>
<reference evidence="1 2" key="1">
    <citation type="submission" date="2020-02" db="EMBL/GenBank/DDBJ databases">
        <authorList>
            <person name="Li D."/>
            <person name="Pan L."/>
            <person name="Qin W."/>
            <person name="Xu L."/>
            <person name="Lin W."/>
            <person name="Yang J."/>
            <person name="Hong B."/>
            <person name="Xu B."/>
        </authorList>
    </citation>
    <scope>NUCLEOTIDE SEQUENCE [LARGE SCALE GENOMIC DNA]</scope>
</reference>
<sequence length="170" mass="19065">MTPQSILRVLSQHPDNNITEFHRALNSVGGVFTGGGATGGVTLNSKEPYYTWRNPEKNEYISFNHLLTIREYLTAVPWGDMKIGGTVYRIRDDIDVDAVIEKITPKRPPPKPIVIHKPKAGQRYIGKRGIEYTIISASDRSIVYSFNGKTHQSLEPTKFMYGMELIADAA</sequence>
<dbReference type="EMBL" id="MT135176">
    <property type="protein sequence ID" value="QIQ67941.1"/>
    <property type="molecule type" value="Genomic_DNA"/>
</dbReference>
<dbReference type="Proteomes" id="UP000509192">
    <property type="component" value="Segment"/>
</dbReference>
<protein>
    <submittedName>
        <fullName evidence="1">Uncharacterized protein</fullName>
    </submittedName>
</protein>
<name>A0A7D2HGX3_9CAUD</name>
<evidence type="ECO:0000313" key="1">
    <source>
        <dbReference type="EMBL" id="QIQ67941.1"/>
    </source>
</evidence>
<organism evidence="1 2">
    <name type="scientific">Hafnia phage yong1</name>
    <dbReference type="NCBI Taxonomy" id="2719181"/>
    <lineage>
        <taxon>Viruses</taxon>
        <taxon>Duplodnaviria</taxon>
        <taxon>Heunggongvirae</taxon>
        <taxon>Uroviricota</taxon>
        <taxon>Caudoviricetes</taxon>
        <taxon>Hafyongvirus</taxon>
        <taxon>Hafyongvirus yong1</taxon>
    </lineage>
</organism>